<evidence type="ECO:0000259" key="3">
    <source>
        <dbReference type="PROSITE" id="PS50405"/>
    </source>
</evidence>
<feature type="domain" description="GST N-terminal" evidence="2">
    <location>
        <begin position="2"/>
        <end position="83"/>
    </location>
</feature>
<dbReference type="Gene3D" id="1.20.1050.10">
    <property type="match status" value="1"/>
</dbReference>
<dbReference type="SUPFAM" id="SSF52833">
    <property type="entry name" value="Thioredoxin-like"/>
    <property type="match status" value="1"/>
</dbReference>
<feature type="domain" description="GST C-terminal" evidence="3">
    <location>
        <begin position="90"/>
        <end position="219"/>
    </location>
</feature>
<accession>A0A1B6D1X9</accession>
<gene>
    <name evidence="4" type="ORF">g.8900</name>
</gene>
<reference evidence="4" key="1">
    <citation type="submission" date="2015-12" db="EMBL/GenBank/DDBJ databases">
        <title>De novo transcriptome assembly of four potential Pierce s Disease insect vectors from Arizona vineyards.</title>
        <authorList>
            <person name="Tassone E.E."/>
        </authorList>
    </citation>
    <scope>NUCLEOTIDE SEQUENCE</scope>
</reference>
<sequence length="221" mass="24804">MPSITLYHYPTSAPSRASLLAARQLDLDVEIKILNLFQKEQLKPEFLKINPQHTVPTLVDGDFVIWDSHVIAPYLVTVYGKHMQSLYPSEPREKAIVDQRLYFDVGTLYARIRAIAFPVLFLGETTVSEDKKKSLEEALDWVDLFLKDGSWVAGSNLTIADTAFYASITGLVATGYDIKKHSPIVSWLERCKKEMKGVEENEEGAKLFGNAVSSKLKPGEL</sequence>
<dbReference type="InterPro" id="IPR036282">
    <property type="entry name" value="Glutathione-S-Trfase_C_sf"/>
</dbReference>
<dbReference type="GO" id="GO:0004364">
    <property type="term" value="F:glutathione transferase activity"/>
    <property type="evidence" value="ECO:0007669"/>
    <property type="project" value="TreeGrafter"/>
</dbReference>
<proteinExistence type="predicted"/>
<evidence type="ECO:0008006" key="5">
    <source>
        <dbReference type="Google" id="ProtNLM"/>
    </source>
</evidence>
<comment type="subunit">
    <text evidence="1">Homodimer.</text>
</comment>
<dbReference type="FunFam" id="1.20.1050.10:FF:000007">
    <property type="entry name" value="Glutathione S-transferase 1-1"/>
    <property type="match status" value="1"/>
</dbReference>
<dbReference type="FunFam" id="3.40.30.10:FF:000034">
    <property type="entry name" value="glutathione S-transferase 1"/>
    <property type="match status" value="1"/>
</dbReference>
<organism evidence="4">
    <name type="scientific">Clastoptera arizonana</name>
    <name type="common">Arizona spittle bug</name>
    <dbReference type="NCBI Taxonomy" id="38151"/>
    <lineage>
        <taxon>Eukaryota</taxon>
        <taxon>Metazoa</taxon>
        <taxon>Ecdysozoa</taxon>
        <taxon>Arthropoda</taxon>
        <taxon>Hexapoda</taxon>
        <taxon>Insecta</taxon>
        <taxon>Pterygota</taxon>
        <taxon>Neoptera</taxon>
        <taxon>Paraneoptera</taxon>
        <taxon>Hemiptera</taxon>
        <taxon>Auchenorrhyncha</taxon>
        <taxon>Cercopoidea</taxon>
        <taxon>Clastopteridae</taxon>
        <taxon>Clastoptera</taxon>
    </lineage>
</organism>
<dbReference type="Gene3D" id="3.40.30.10">
    <property type="entry name" value="Glutaredoxin"/>
    <property type="match status" value="1"/>
</dbReference>
<evidence type="ECO:0000256" key="1">
    <source>
        <dbReference type="ARBA" id="ARBA00011738"/>
    </source>
</evidence>
<dbReference type="Pfam" id="PF14497">
    <property type="entry name" value="GST_C_3"/>
    <property type="match status" value="1"/>
</dbReference>
<dbReference type="SUPFAM" id="SSF47616">
    <property type="entry name" value="GST C-terminal domain-like"/>
    <property type="match status" value="1"/>
</dbReference>
<dbReference type="Pfam" id="PF02798">
    <property type="entry name" value="GST_N"/>
    <property type="match status" value="1"/>
</dbReference>
<dbReference type="PROSITE" id="PS50405">
    <property type="entry name" value="GST_CTER"/>
    <property type="match status" value="1"/>
</dbReference>
<evidence type="ECO:0000313" key="4">
    <source>
        <dbReference type="EMBL" id="JAS19702.1"/>
    </source>
</evidence>
<dbReference type="EMBL" id="GEDC01017596">
    <property type="protein sequence ID" value="JAS19702.1"/>
    <property type="molecule type" value="Transcribed_RNA"/>
</dbReference>
<dbReference type="CDD" id="cd03045">
    <property type="entry name" value="GST_N_Delta_Epsilon"/>
    <property type="match status" value="1"/>
</dbReference>
<dbReference type="PANTHER" id="PTHR43969:SF9">
    <property type="entry name" value="GLUTATHIONE S TRANSFERASE D10, ISOFORM A-RELATED"/>
    <property type="match status" value="1"/>
</dbReference>
<dbReference type="SFLD" id="SFLDG01153">
    <property type="entry name" value="Main.4:_Theta-like"/>
    <property type="match status" value="1"/>
</dbReference>
<dbReference type="CDD" id="cd03177">
    <property type="entry name" value="GST_C_Delta_Epsilon"/>
    <property type="match status" value="1"/>
</dbReference>
<dbReference type="PROSITE" id="PS50404">
    <property type="entry name" value="GST_NTER"/>
    <property type="match status" value="1"/>
</dbReference>
<dbReference type="InterPro" id="IPR040079">
    <property type="entry name" value="Glutathione_S-Trfase"/>
</dbReference>
<dbReference type="AlphaFoldDB" id="A0A1B6D1X9"/>
<evidence type="ECO:0000259" key="2">
    <source>
        <dbReference type="PROSITE" id="PS50404"/>
    </source>
</evidence>
<dbReference type="SFLD" id="SFLDS00019">
    <property type="entry name" value="Glutathione_Transferase_(cytos"/>
    <property type="match status" value="1"/>
</dbReference>
<dbReference type="InterPro" id="IPR010987">
    <property type="entry name" value="Glutathione-S-Trfase_C-like"/>
</dbReference>
<dbReference type="SFLD" id="SFLDG00358">
    <property type="entry name" value="Main_(cytGST)"/>
    <property type="match status" value="1"/>
</dbReference>
<dbReference type="InterPro" id="IPR036249">
    <property type="entry name" value="Thioredoxin-like_sf"/>
</dbReference>
<dbReference type="InterPro" id="IPR004046">
    <property type="entry name" value="GST_C"/>
</dbReference>
<dbReference type="GO" id="GO:0006749">
    <property type="term" value="P:glutathione metabolic process"/>
    <property type="evidence" value="ECO:0007669"/>
    <property type="project" value="TreeGrafter"/>
</dbReference>
<protein>
    <recommendedName>
        <fullName evidence="5">Glutathione S-transferase</fullName>
    </recommendedName>
</protein>
<name>A0A1B6D1X9_9HEMI</name>
<dbReference type="PANTHER" id="PTHR43969">
    <property type="entry name" value="GLUTATHIONE S TRANSFERASE D10, ISOFORM A-RELATED"/>
    <property type="match status" value="1"/>
</dbReference>
<dbReference type="InterPro" id="IPR004045">
    <property type="entry name" value="Glutathione_S-Trfase_N"/>
</dbReference>